<comment type="function">
    <text evidence="9">Involved in targeting and insertion of nascent membrane proteins into the cytoplasmic membrane. Acts as a receptor for the complex formed by the signal recognition particle (SRP) and the ribosome-nascent chain (RNC).</text>
</comment>
<organism evidence="13 14">
    <name type="scientific">Antiquaquibacter soli</name>
    <dbReference type="NCBI Taxonomy" id="3064523"/>
    <lineage>
        <taxon>Bacteria</taxon>
        <taxon>Bacillati</taxon>
        <taxon>Actinomycetota</taxon>
        <taxon>Actinomycetes</taxon>
        <taxon>Micrococcales</taxon>
        <taxon>Microbacteriaceae</taxon>
        <taxon>Antiquaquibacter</taxon>
    </lineage>
</organism>
<dbReference type="Pfam" id="PF02881">
    <property type="entry name" value="SRP54_N"/>
    <property type="match status" value="1"/>
</dbReference>
<keyword evidence="2 9" id="KW-0963">Cytoplasm</keyword>
<dbReference type="SUPFAM" id="SSF52540">
    <property type="entry name" value="P-loop containing nucleoside triphosphate hydrolases"/>
    <property type="match status" value="1"/>
</dbReference>
<protein>
    <recommendedName>
        <fullName evidence="9">Signal recognition particle receptor FtsY</fullName>
        <shortName evidence="9">SRP receptor</shortName>
        <ecNumber evidence="9">3.6.5.4</ecNumber>
    </recommendedName>
</protein>
<comment type="similarity">
    <text evidence="9">Belongs to the GTP-binding SRP family. FtsY subfamily.</text>
</comment>
<evidence type="ECO:0000259" key="11">
    <source>
        <dbReference type="SMART" id="SM00962"/>
    </source>
</evidence>
<keyword evidence="7 9" id="KW-0675">Receptor</keyword>
<dbReference type="Gene3D" id="1.20.120.140">
    <property type="entry name" value="Signal recognition particle SRP54, nucleotide-binding domain"/>
    <property type="match status" value="1"/>
</dbReference>
<evidence type="ECO:0000256" key="4">
    <source>
        <dbReference type="ARBA" id="ARBA00022801"/>
    </source>
</evidence>
<dbReference type="SMART" id="SM00963">
    <property type="entry name" value="SRP54_N"/>
    <property type="match status" value="1"/>
</dbReference>
<feature type="binding site" evidence="9">
    <location>
        <begin position="241"/>
        <end position="244"/>
    </location>
    <ligand>
        <name>GTP</name>
        <dbReference type="ChEBI" id="CHEBI:37565"/>
    </ligand>
</feature>
<dbReference type="SUPFAM" id="SSF47364">
    <property type="entry name" value="Domain of the SRP/SRP receptor G-proteins"/>
    <property type="match status" value="1"/>
</dbReference>
<dbReference type="RefSeq" id="WP_305002893.1">
    <property type="nucleotide sequence ID" value="NZ_JAUQUB010000001.1"/>
</dbReference>
<keyword evidence="6 9" id="KW-0472">Membrane</keyword>
<dbReference type="SMART" id="SM00962">
    <property type="entry name" value="SRP54"/>
    <property type="match status" value="1"/>
</dbReference>
<evidence type="ECO:0000256" key="5">
    <source>
        <dbReference type="ARBA" id="ARBA00023134"/>
    </source>
</evidence>
<dbReference type="InterPro" id="IPR004390">
    <property type="entry name" value="SR_rcpt_FtsY"/>
</dbReference>
<dbReference type="InterPro" id="IPR036225">
    <property type="entry name" value="SRP/SRP_N"/>
</dbReference>
<keyword evidence="1 9" id="KW-1003">Cell membrane</keyword>
<evidence type="ECO:0000256" key="7">
    <source>
        <dbReference type="ARBA" id="ARBA00023170"/>
    </source>
</evidence>
<feature type="binding site" evidence="9">
    <location>
        <begin position="96"/>
        <end position="103"/>
    </location>
    <ligand>
        <name>GTP</name>
        <dbReference type="ChEBI" id="CHEBI:37565"/>
    </ligand>
</feature>
<evidence type="ECO:0000256" key="3">
    <source>
        <dbReference type="ARBA" id="ARBA00022741"/>
    </source>
</evidence>
<dbReference type="PANTHER" id="PTHR43134">
    <property type="entry name" value="SIGNAL RECOGNITION PARTICLE RECEPTOR SUBUNIT ALPHA"/>
    <property type="match status" value="1"/>
</dbReference>
<evidence type="ECO:0000256" key="1">
    <source>
        <dbReference type="ARBA" id="ARBA00022475"/>
    </source>
</evidence>
<comment type="catalytic activity">
    <reaction evidence="8 9">
        <text>GTP + H2O = GDP + phosphate + H(+)</text>
        <dbReference type="Rhea" id="RHEA:19669"/>
        <dbReference type="ChEBI" id="CHEBI:15377"/>
        <dbReference type="ChEBI" id="CHEBI:15378"/>
        <dbReference type="ChEBI" id="CHEBI:37565"/>
        <dbReference type="ChEBI" id="CHEBI:43474"/>
        <dbReference type="ChEBI" id="CHEBI:58189"/>
        <dbReference type="EC" id="3.6.5.4"/>
    </reaction>
</comment>
<dbReference type="PANTHER" id="PTHR43134:SF1">
    <property type="entry name" value="SIGNAL RECOGNITION PARTICLE RECEPTOR SUBUNIT ALPHA"/>
    <property type="match status" value="1"/>
</dbReference>
<comment type="caution">
    <text evidence="13">The sequence shown here is derived from an EMBL/GenBank/DDBJ whole genome shotgun (WGS) entry which is preliminary data.</text>
</comment>
<evidence type="ECO:0000256" key="2">
    <source>
        <dbReference type="ARBA" id="ARBA00022490"/>
    </source>
</evidence>
<evidence type="ECO:0000313" key="14">
    <source>
        <dbReference type="Proteomes" id="UP001241072"/>
    </source>
</evidence>
<evidence type="ECO:0000256" key="6">
    <source>
        <dbReference type="ARBA" id="ARBA00023136"/>
    </source>
</evidence>
<feature type="domain" description="AAA+ ATPase" evidence="10">
    <location>
        <begin position="88"/>
        <end position="244"/>
    </location>
</feature>
<dbReference type="InterPro" id="IPR042101">
    <property type="entry name" value="SRP54_N_sf"/>
</dbReference>
<dbReference type="Proteomes" id="UP001241072">
    <property type="component" value="Unassembled WGS sequence"/>
</dbReference>
<keyword evidence="4 9" id="KW-0378">Hydrolase</keyword>
<feature type="domain" description="SRP54-type proteins GTP-binding" evidence="11">
    <location>
        <begin position="89"/>
        <end position="289"/>
    </location>
</feature>
<dbReference type="InterPro" id="IPR013822">
    <property type="entry name" value="Signal_recog_particl_SRP54_hlx"/>
</dbReference>
<dbReference type="InterPro" id="IPR003593">
    <property type="entry name" value="AAA+_ATPase"/>
</dbReference>
<dbReference type="InterPro" id="IPR027417">
    <property type="entry name" value="P-loop_NTPase"/>
</dbReference>
<comment type="subunit">
    <text evidence="9">Part of the signal recognition particle protein translocation system, which is composed of SRP and FtsY.</text>
</comment>
<keyword evidence="5 9" id="KW-0342">GTP-binding</keyword>
<name>A0ABT9BPK4_9MICO</name>
<feature type="domain" description="Signal recognition particle SRP54 helical bundle" evidence="12">
    <location>
        <begin position="1"/>
        <end position="76"/>
    </location>
</feature>
<evidence type="ECO:0000259" key="12">
    <source>
        <dbReference type="SMART" id="SM00963"/>
    </source>
</evidence>
<keyword evidence="14" id="KW-1185">Reference proteome</keyword>
<dbReference type="Pfam" id="PF00448">
    <property type="entry name" value="SRP54"/>
    <property type="match status" value="1"/>
</dbReference>
<accession>A0ABT9BPK4</accession>
<sequence>MAPSWSLSGALKGMFSRATIDESTWEDLEDALLAADFGPDIADAVVEELRANVAKYRTTDPADLKRMLRESLEERLAKLDPTLRLTARPAVVLVVGVNGVGKTTTIGKFARFLVGYGRSVVVGAADTFRAAAVEQLATWAERGGAEIVRPQQQGQDPASVAFQTVERAQREGIDIAIIDTAGRLQTKSGLMDELSKIRRVIEKQTEIAEVLLVLDATTGQNGLAQAEAFIEHAGVTGLVLTKLDGSAKGGFVLAVQEKTGIPIKLVGQGEGIGDLTGFTPHVFVQGLVG</sequence>
<dbReference type="HAMAP" id="MF_00920">
    <property type="entry name" value="FtsY"/>
    <property type="match status" value="1"/>
</dbReference>
<evidence type="ECO:0000313" key="13">
    <source>
        <dbReference type="EMBL" id="MDO7882519.1"/>
    </source>
</evidence>
<dbReference type="NCBIfam" id="TIGR00064">
    <property type="entry name" value="ftsY"/>
    <property type="match status" value="1"/>
</dbReference>
<evidence type="ECO:0000256" key="8">
    <source>
        <dbReference type="ARBA" id="ARBA00048027"/>
    </source>
</evidence>
<dbReference type="EMBL" id="JAUQUB010000001">
    <property type="protein sequence ID" value="MDO7882519.1"/>
    <property type="molecule type" value="Genomic_DNA"/>
</dbReference>
<keyword evidence="3 9" id="KW-0547">Nucleotide-binding</keyword>
<evidence type="ECO:0000259" key="10">
    <source>
        <dbReference type="SMART" id="SM00382"/>
    </source>
</evidence>
<reference evidence="13 14" key="1">
    <citation type="submission" date="2023-07" db="EMBL/GenBank/DDBJ databases">
        <title>Protaetiibacter sp. nov WY-16 isolated from soil.</title>
        <authorList>
            <person name="Liu B."/>
            <person name="Wan Y."/>
        </authorList>
    </citation>
    <scope>NUCLEOTIDE SEQUENCE [LARGE SCALE GENOMIC DNA]</scope>
    <source>
        <strain evidence="13 14">WY-16</strain>
    </source>
</reference>
<feature type="binding site" evidence="9">
    <location>
        <begin position="179"/>
        <end position="183"/>
    </location>
    <ligand>
        <name>GTP</name>
        <dbReference type="ChEBI" id="CHEBI:37565"/>
    </ligand>
</feature>
<comment type="subcellular location">
    <subcellularLocation>
        <location evidence="9">Cell membrane</location>
        <topology evidence="9">Peripheral membrane protein</topology>
        <orientation evidence="9">Cytoplasmic side</orientation>
    </subcellularLocation>
    <subcellularLocation>
        <location evidence="9">Cytoplasm</location>
    </subcellularLocation>
</comment>
<dbReference type="Gene3D" id="3.40.50.300">
    <property type="entry name" value="P-loop containing nucleotide triphosphate hydrolases"/>
    <property type="match status" value="1"/>
</dbReference>
<proteinExistence type="inferred from homology"/>
<gene>
    <name evidence="9 13" type="primary">ftsY</name>
    <name evidence="13" type="ORF">Q5716_09815</name>
</gene>
<dbReference type="EC" id="3.6.5.4" evidence="9"/>
<dbReference type="InterPro" id="IPR000897">
    <property type="entry name" value="SRP54_GTPase_dom"/>
</dbReference>
<evidence type="ECO:0000256" key="9">
    <source>
        <dbReference type="HAMAP-Rule" id="MF_00920"/>
    </source>
</evidence>
<dbReference type="SMART" id="SM00382">
    <property type="entry name" value="AAA"/>
    <property type="match status" value="1"/>
</dbReference>